<feature type="signal peptide" evidence="3">
    <location>
        <begin position="1"/>
        <end position="18"/>
    </location>
</feature>
<proteinExistence type="predicted"/>
<evidence type="ECO:0000313" key="4">
    <source>
        <dbReference type="EMBL" id="MBM0230812.1"/>
    </source>
</evidence>
<keyword evidence="2" id="KW-0812">Transmembrane</keyword>
<gene>
    <name evidence="4" type="ORF">JNW91_02320</name>
</gene>
<keyword evidence="2" id="KW-0472">Membrane</keyword>
<keyword evidence="3" id="KW-0732">Signal</keyword>
<evidence type="ECO:0000313" key="5">
    <source>
        <dbReference type="Proteomes" id="UP000601027"/>
    </source>
</evidence>
<evidence type="ECO:0000256" key="3">
    <source>
        <dbReference type="SAM" id="SignalP"/>
    </source>
</evidence>
<keyword evidence="2" id="KW-1133">Transmembrane helix</keyword>
<dbReference type="Proteomes" id="UP000601027">
    <property type="component" value="Unassembled WGS sequence"/>
</dbReference>
<protein>
    <recommendedName>
        <fullName evidence="6">EamA domain-containing protein</fullName>
    </recommendedName>
</protein>
<feature type="transmembrane region" description="Helical" evidence="2">
    <location>
        <begin position="90"/>
        <end position="110"/>
    </location>
</feature>
<organism evidence="4 5">
    <name type="scientific">Micromonospora parastrephiae</name>
    <dbReference type="NCBI Taxonomy" id="2806101"/>
    <lineage>
        <taxon>Bacteria</taxon>
        <taxon>Bacillati</taxon>
        <taxon>Actinomycetota</taxon>
        <taxon>Actinomycetes</taxon>
        <taxon>Micromonosporales</taxon>
        <taxon>Micromonosporaceae</taxon>
        <taxon>Micromonospora</taxon>
    </lineage>
</organism>
<feature type="chain" id="PRO_5045794669" description="EamA domain-containing protein" evidence="3">
    <location>
        <begin position="19"/>
        <end position="191"/>
    </location>
</feature>
<comment type="caution">
    <text evidence="4">The sequence shown here is derived from an EMBL/GenBank/DDBJ whole genome shotgun (WGS) entry which is preliminary data.</text>
</comment>
<feature type="transmembrane region" description="Helical" evidence="2">
    <location>
        <begin position="28"/>
        <end position="52"/>
    </location>
</feature>
<feature type="transmembrane region" description="Helical" evidence="2">
    <location>
        <begin position="64"/>
        <end position="84"/>
    </location>
</feature>
<feature type="region of interest" description="Disordered" evidence="1">
    <location>
        <begin position="153"/>
        <end position="172"/>
    </location>
</feature>
<evidence type="ECO:0008006" key="6">
    <source>
        <dbReference type="Google" id="ProtNLM"/>
    </source>
</evidence>
<accession>A0ABS1XNK3</accession>
<keyword evidence="5" id="KW-1185">Reference proteome</keyword>
<sequence length="191" mass="20038">MALAALFAVLSLVRAASAADLVKVPGRQVVSVLSVVVPLALFVAFVVWSNLAKGLVEAHGGTVALVRNWAVAVSSLVLFLSYLLPMKTPVAFHVVRATAAILLVIGALAMSVRLQRRLTGPAAPNTAAHPGAAATPAGSRAIAGSVGPRSVSVTGLMPPAEPQPEDWNAALWDPEVQVDIERRRRHRQPRT</sequence>
<evidence type="ECO:0000256" key="1">
    <source>
        <dbReference type="SAM" id="MobiDB-lite"/>
    </source>
</evidence>
<reference evidence="4 5" key="1">
    <citation type="submission" date="2021-01" db="EMBL/GenBank/DDBJ databases">
        <title>Draft genome sequence of Micromonospora sp. strain STR1_7.</title>
        <authorList>
            <person name="Karlyshev A."/>
            <person name="Jawad R."/>
        </authorList>
    </citation>
    <scope>NUCLEOTIDE SEQUENCE [LARGE SCALE GENOMIC DNA]</scope>
    <source>
        <strain evidence="4 5">STR1-7</strain>
    </source>
</reference>
<dbReference type="EMBL" id="JAEVHM010000004">
    <property type="protein sequence ID" value="MBM0230812.1"/>
    <property type="molecule type" value="Genomic_DNA"/>
</dbReference>
<dbReference type="RefSeq" id="WP_203173289.1">
    <property type="nucleotide sequence ID" value="NZ_JAEVHM010000004.1"/>
</dbReference>
<name>A0ABS1XNK3_9ACTN</name>
<evidence type="ECO:0000256" key="2">
    <source>
        <dbReference type="SAM" id="Phobius"/>
    </source>
</evidence>